<dbReference type="RefSeq" id="WP_394317850.1">
    <property type="nucleotide sequence ID" value="NZ_JBHMQV010000009.1"/>
</dbReference>
<dbReference type="Pfam" id="PF13649">
    <property type="entry name" value="Methyltransf_25"/>
    <property type="match status" value="1"/>
</dbReference>
<dbReference type="SUPFAM" id="SSF53335">
    <property type="entry name" value="S-adenosyl-L-methionine-dependent methyltransferases"/>
    <property type="match status" value="1"/>
</dbReference>
<sequence length="274" mass="30159">MTFSRGYEFDAMSRRPLYGDVTQRLVDICEAPDGGVVADVGCGSGLATQLLLERSAQVGAIIGIDPSEHELAIARQRLRDPKVRFVQGRAQDVESLTGPVDVAVLSNVMHQIPAAERGPVIAGCHRLLAPGGRCVLNTLFYEGAVLPETRPFYAHWLRATREALRERGEDIVLARSKPVALQTLTPHRHEELFAEAGFSQTKSEEAVYPWTLQDWEALCTYSVFVEGATGISDLALGSEALTQGLRATFERLELTEVPRRWLFAWGIKGSQEDA</sequence>
<evidence type="ECO:0000313" key="4">
    <source>
        <dbReference type="Proteomes" id="UP001589887"/>
    </source>
</evidence>
<accession>A0ABV6TDS3</accession>
<dbReference type="CDD" id="cd02440">
    <property type="entry name" value="AdoMet_MTases"/>
    <property type="match status" value="1"/>
</dbReference>
<dbReference type="InterPro" id="IPR041698">
    <property type="entry name" value="Methyltransf_25"/>
</dbReference>
<protein>
    <submittedName>
        <fullName evidence="3">Class I SAM-dependent methyltransferase</fullName>
        <ecNumber evidence="3">2.1.1.222</ecNumber>
        <ecNumber evidence="3">2.1.1.64</ecNumber>
    </submittedName>
</protein>
<dbReference type="Proteomes" id="UP001589887">
    <property type="component" value="Unassembled WGS sequence"/>
</dbReference>
<comment type="caution">
    <text evidence="3">The sequence shown here is derived from an EMBL/GenBank/DDBJ whole genome shotgun (WGS) entry which is preliminary data.</text>
</comment>
<organism evidence="3 4">
    <name type="scientific">Streptomyces noboritoensis</name>
    <dbReference type="NCBI Taxonomy" id="67337"/>
    <lineage>
        <taxon>Bacteria</taxon>
        <taxon>Bacillati</taxon>
        <taxon>Actinomycetota</taxon>
        <taxon>Actinomycetes</taxon>
        <taxon>Kitasatosporales</taxon>
        <taxon>Streptomycetaceae</taxon>
        <taxon>Streptomyces</taxon>
    </lineage>
</organism>
<dbReference type="PANTHER" id="PTHR43861">
    <property type="entry name" value="TRANS-ACONITATE 2-METHYLTRANSFERASE-RELATED"/>
    <property type="match status" value="1"/>
</dbReference>
<reference evidence="3 4" key="1">
    <citation type="submission" date="2024-09" db="EMBL/GenBank/DDBJ databases">
        <authorList>
            <person name="Sun Q."/>
            <person name="Mori K."/>
        </authorList>
    </citation>
    <scope>NUCLEOTIDE SEQUENCE [LARGE SCALE GENOMIC DNA]</scope>
    <source>
        <strain evidence="3 4">JCM 4557</strain>
    </source>
</reference>
<feature type="domain" description="Methyltransferase" evidence="2">
    <location>
        <begin position="37"/>
        <end position="132"/>
    </location>
</feature>
<dbReference type="GO" id="GO:0032259">
    <property type="term" value="P:methylation"/>
    <property type="evidence" value="ECO:0007669"/>
    <property type="project" value="UniProtKB-KW"/>
</dbReference>
<dbReference type="InterPro" id="IPR029063">
    <property type="entry name" value="SAM-dependent_MTases_sf"/>
</dbReference>
<dbReference type="EC" id="2.1.1.222" evidence="3"/>
<dbReference type="EMBL" id="JBHMQV010000009">
    <property type="protein sequence ID" value="MFC0843963.1"/>
    <property type="molecule type" value="Genomic_DNA"/>
</dbReference>
<dbReference type="Gene3D" id="3.40.50.150">
    <property type="entry name" value="Vaccinia Virus protein VP39"/>
    <property type="match status" value="1"/>
</dbReference>
<keyword evidence="1 3" id="KW-0808">Transferase</keyword>
<name>A0ABV6TDS3_9ACTN</name>
<evidence type="ECO:0000313" key="3">
    <source>
        <dbReference type="EMBL" id="MFC0843963.1"/>
    </source>
</evidence>
<evidence type="ECO:0000259" key="2">
    <source>
        <dbReference type="Pfam" id="PF13649"/>
    </source>
</evidence>
<dbReference type="EC" id="2.1.1.64" evidence="3"/>
<gene>
    <name evidence="3" type="ORF">ACFH04_09590</name>
</gene>
<dbReference type="GO" id="GO:0102208">
    <property type="term" value="F:2-polyprenyl-6-hydroxyphenol methylase activity"/>
    <property type="evidence" value="ECO:0007669"/>
    <property type="project" value="UniProtKB-EC"/>
</dbReference>
<dbReference type="GO" id="GO:0061542">
    <property type="term" value="F:3-demethylubiquinol 3-O-methyltransferase activity"/>
    <property type="evidence" value="ECO:0007669"/>
    <property type="project" value="UniProtKB-EC"/>
</dbReference>
<evidence type="ECO:0000256" key="1">
    <source>
        <dbReference type="ARBA" id="ARBA00022679"/>
    </source>
</evidence>
<proteinExistence type="predicted"/>
<keyword evidence="4" id="KW-1185">Reference proteome</keyword>
<keyword evidence="3" id="KW-0489">Methyltransferase</keyword>